<feature type="compositionally biased region" description="Basic and acidic residues" evidence="1">
    <location>
        <begin position="56"/>
        <end position="66"/>
    </location>
</feature>
<evidence type="ECO:0000256" key="2">
    <source>
        <dbReference type="SAM" id="Phobius"/>
    </source>
</evidence>
<feature type="transmembrane region" description="Helical" evidence="2">
    <location>
        <begin position="34"/>
        <end position="52"/>
    </location>
</feature>
<organism evidence="3 4">
    <name type="scientific">Hortaea werneckii</name>
    <name type="common">Black yeast</name>
    <name type="synonym">Cladosporium werneckii</name>
    <dbReference type="NCBI Taxonomy" id="91943"/>
    <lineage>
        <taxon>Eukaryota</taxon>
        <taxon>Fungi</taxon>
        <taxon>Dikarya</taxon>
        <taxon>Ascomycota</taxon>
        <taxon>Pezizomycotina</taxon>
        <taxon>Dothideomycetes</taxon>
        <taxon>Dothideomycetidae</taxon>
        <taxon>Mycosphaerellales</taxon>
        <taxon>Teratosphaeriaceae</taxon>
        <taxon>Hortaea</taxon>
    </lineage>
</organism>
<feature type="compositionally biased region" description="Polar residues" evidence="1">
    <location>
        <begin position="9"/>
        <end position="23"/>
    </location>
</feature>
<reference evidence="3 4" key="1">
    <citation type="journal article" date="2018" name="BMC Genomics">
        <title>Genomic evidence for intraspecific hybridization in a clonal and extremely halotolerant yeast.</title>
        <authorList>
            <person name="Gostincar C."/>
            <person name="Stajich J.E."/>
            <person name="Zupancic J."/>
            <person name="Zalar P."/>
            <person name="Gunde-Cimerman N."/>
        </authorList>
    </citation>
    <scope>NUCLEOTIDE SEQUENCE [LARGE SCALE GENOMIC DNA]</scope>
    <source>
        <strain evidence="3 4">EXF-120</strain>
    </source>
</reference>
<dbReference type="AlphaFoldDB" id="A0A3M7IUV6"/>
<feature type="region of interest" description="Disordered" evidence="1">
    <location>
        <begin position="1"/>
        <end position="33"/>
    </location>
</feature>
<feature type="compositionally biased region" description="Basic and acidic residues" evidence="1">
    <location>
        <begin position="102"/>
        <end position="111"/>
    </location>
</feature>
<keyword evidence="2" id="KW-0812">Transmembrane</keyword>
<evidence type="ECO:0000256" key="1">
    <source>
        <dbReference type="SAM" id="MobiDB-lite"/>
    </source>
</evidence>
<protein>
    <submittedName>
        <fullName evidence="3">Uncharacterized protein</fullName>
    </submittedName>
</protein>
<accession>A0A3M7IUV6</accession>
<keyword evidence="2" id="KW-1133">Transmembrane helix</keyword>
<keyword evidence="2" id="KW-0472">Membrane</keyword>
<gene>
    <name evidence="3" type="ORF">D0859_06575</name>
</gene>
<sequence>MRQRGHGGQTNQKPQIRINNPISKTPPPTSSRKMFSSLAYGLIFFLIIAMNHKYGKPWEDAKTQKDTRKRKRKARYEKNKSAEQKEFEESQQKRREAKRKQRKEDEKLEEVYGRRSEGFWAYDVESHR</sequence>
<dbReference type="OrthoDB" id="3820128at2759"/>
<feature type="compositionally biased region" description="Basic and acidic residues" evidence="1">
    <location>
        <begin position="76"/>
        <end position="94"/>
    </location>
</feature>
<evidence type="ECO:0000313" key="3">
    <source>
        <dbReference type="EMBL" id="RMZ29319.1"/>
    </source>
</evidence>
<feature type="region of interest" description="Disordered" evidence="1">
    <location>
        <begin position="56"/>
        <end position="111"/>
    </location>
</feature>
<dbReference type="Proteomes" id="UP000281677">
    <property type="component" value="Unassembled WGS sequence"/>
</dbReference>
<proteinExistence type="predicted"/>
<comment type="caution">
    <text evidence="3">The sequence shown here is derived from an EMBL/GenBank/DDBJ whole genome shotgun (WGS) entry which is preliminary data.</text>
</comment>
<name>A0A3M7IUV6_HORWE</name>
<evidence type="ECO:0000313" key="4">
    <source>
        <dbReference type="Proteomes" id="UP000281677"/>
    </source>
</evidence>
<dbReference type="EMBL" id="QWIT01000169">
    <property type="protein sequence ID" value="RMZ29319.1"/>
    <property type="molecule type" value="Genomic_DNA"/>
</dbReference>